<proteinExistence type="predicted"/>
<organism evidence="1 2">
    <name type="scientific">Methanobrevibacter arboriphilus</name>
    <dbReference type="NCBI Taxonomy" id="39441"/>
    <lineage>
        <taxon>Archaea</taxon>
        <taxon>Methanobacteriati</taxon>
        <taxon>Methanobacteriota</taxon>
        <taxon>Methanomada group</taxon>
        <taxon>Methanobacteria</taxon>
        <taxon>Methanobacteriales</taxon>
        <taxon>Methanobacteriaceae</taxon>
        <taxon>Methanobrevibacter</taxon>
    </lineage>
</organism>
<protein>
    <submittedName>
        <fullName evidence="1">Uncharacterized protein</fullName>
    </submittedName>
</protein>
<evidence type="ECO:0000313" key="2">
    <source>
        <dbReference type="Proteomes" id="UP000825015"/>
    </source>
</evidence>
<name>A0ACA8R3W4_METAZ</name>
<keyword evidence="2" id="KW-1185">Reference proteome</keyword>
<dbReference type="Proteomes" id="UP000825015">
    <property type="component" value="Chromosome"/>
</dbReference>
<gene>
    <name evidence="1" type="ORF">MarbSA_12360</name>
</gene>
<reference evidence="1" key="1">
    <citation type="submission" date="2019-06" db="EMBL/GenBank/DDBJ databases">
        <title>Complete genome sequence of Methanobrevibacter arboriphilus strain SA.</title>
        <authorList>
            <person name="Asakawa S."/>
        </authorList>
    </citation>
    <scope>NUCLEOTIDE SEQUENCE</scope>
    <source>
        <strain evidence="1">SA</strain>
    </source>
</reference>
<sequence>MKSVLNKNWDNNLFNHQKKHKNLIIFEKIFIRPDHNLNNNNTQIKRKTDYFNLICDSDELEYDSKRDELFCKKCGLVLRQGFNDYRN</sequence>
<dbReference type="EMBL" id="AP019779">
    <property type="protein sequence ID" value="BBL62196.1"/>
    <property type="molecule type" value="Genomic_DNA"/>
</dbReference>
<evidence type="ECO:0000313" key="1">
    <source>
        <dbReference type="EMBL" id="BBL62196.1"/>
    </source>
</evidence>
<accession>A0ACA8R3W4</accession>